<organism evidence="5">
    <name type="scientific">bioreactor metagenome</name>
    <dbReference type="NCBI Taxonomy" id="1076179"/>
    <lineage>
        <taxon>unclassified sequences</taxon>
        <taxon>metagenomes</taxon>
        <taxon>ecological metagenomes</taxon>
    </lineage>
</organism>
<evidence type="ECO:0000256" key="1">
    <source>
        <dbReference type="ARBA" id="ARBA00001964"/>
    </source>
</evidence>
<feature type="domain" description="Transketolase C-terminal" evidence="4">
    <location>
        <begin position="2"/>
        <end position="80"/>
    </location>
</feature>
<dbReference type="Pfam" id="PF02780">
    <property type="entry name" value="Transketolase_C"/>
    <property type="match status" value="1"/>
</dbReference>
<evidence type="ECO:0000313" key="5">
    <source>
        <dbReference type="EMBL" id="MPN64596.1"/>
    </source>
</evidence>
<evidence type="ECO:0000259" key="4">
    <source>
        <dbReference type="Pfam" id="PF02780"/>
    </source>
</evidence>
<comment type="cofactor">
    <cofactor evidence="1">
        <name>thiamine diphosphate</name>
        <dbReference type="ChEBI" id="CHEBI:58937"/>
    </cofactor>
</comment>
<proteinExistence type="predicted"/>
<accession>A0A645JMI2</accession>
<dbReference type="SUPFAM" id="SSF52922">
    <property type="entry name" value="TK C-terminal domain-like"/>
    <property type="match status" value="1"/>
</dbReference>
<dbReference type="PANTHER" id="PTHR43257">
    <property type="entry name" value="PYRUVATE DEHYDROGENASE E1 COMPONENT BETA SUBUNIT"/>
    <property type="match status" value="1"/>
</dbReference>
<keyword evidence="3" id="KW-0786">Thiamine pyrophosphate</keyword>
<name>A0A645JMI2_9ZZZZ</name>
<dbReference type="AlphaFoldDB" id="A0A645JMI2"/>
<reference evidence="5" key="1">
    <citation type="submission" date="2019-08" db="EMBL/GenBank/DDBJ databases">
        <authorList>
            <person name="Kucharzyk K."/>
            <person name="Murdoch R.W."/>
            <person name="Higgins S."/>
            <person name="Loffler F."/>
        </authorList>
    </citation>
    <scope>NUCLEOTIDE SEQUENCE</scope>
</reference>
<dbReference type="InterPro" id="IPR033248">
    <property type="entry name" value="Transketolase_C"/>
</dbReference>
<dbReference type="GO" id="GO:0016491">
    <property type="term" value="F:oxidoreductase activity"/>
    <property type="evidence" value="ECO:0007669"/>
    <property type="project" value="UniProtKB-KW"/>
</dbReference>
<dbReference type="PANTHER" id="PTHR43257:SF2">
    <property type="entry name" value="PYRUVATE DEHYDROGENASE E1 COMPONENT SUBUNIT BETA"/>
    <property type="match status" value="1"/>
</dbReference>
<evidence type="ECO:0000256" key="2">
    <source>
        <dbReference type="ARBA" id="ARBA00023002"/>
    </source>
</evidence>
<dbReference type="InterPro" id="IPR009014">
    <property type="entry name" value="Transketo_C/PFOR_II"/>
</dbReference>
<sequence>MIDLRWLDTASMDWETIGESIKKTNNVLLVEQGSPGPGYTSRIATEITERFFDYLDQPVQRVYGSQSTPTISKVLERAALAYEPEIEAGIARVRRNLGQQA</sequence>
<keyword evidence="2" id="KW-0560">Oxidoreductase</keyword>
<dbReference type="Gene3D" id="3.40.50.920">
    <property type="match status" value="1"/>
</dbReference>
<protein>
    <recommendedName>
        <fullName evidence="4">Transketolase C-terminal domain-containing protein</fullName>
    </recommendedName>
</protein>
<dbReference type="EMBL" id="VSSQ01145708">
    <property type="protein sequence ID" value="MPN64596.1"/>
    <property type="molecule type" value="Genomic_DNA"/>
</dbReference>
<comment type="caution">
    <text evidence="5">The sequence shown here is derived from an EMBL/GenBank/DDBJ whole genome shotgun (WGS) entry which is preliminary data.</text>
</comment>
<evidence type="ECO:0000256" key="3">
    <source>
        <dbReference type="ARBA" id="ARBA00023052"/>
    </source>
</evidence>
<gene>
    <name evidence="5" type="ORF">SDC9_212372</name>
</gene>